<evidence type="ECO:0000256" key="7">
    <source>
        <dbReference type="ARBA" id="ARBA00022490"/>
    </source>
</evidence>
<keyword evidence="9" id="KW-0819">tRNA processing</keyword>
<feature type="non-terminal residue" evidence="14">
    <location>
        <position position="291"/>
    </location>
</feature>
<dbReference type="EC" id="2.1.1.206" evidence="5"/>
<comment type="function">
    <text evidence="1">Specifically catalyzes the AdoMet-dependent 2'-O-ribose methylation of cytidine at position 56 in tRNAs.</text>
</comment>
<dbReference type="GO" id="GO:0005524">
    <property type="term" value="F:ATP binding"/>
    <property type="evidence" value="ECO:0007669"/>
    <property type="project" value="InterPro"/>
</dbReference>
<dbReference type="PRINTS" id="PR00959">
    <property type="entry name" value="MEVGALKINASE"/>
</dbReference>
<dbReference type="GO" id="GO:0106059">
    <property type="term" value="F:tRNA (cytidine(56)-2'-O)-methyltransferase activity"/>
    <property type="evidence" value="ECO:0007669"/>
    <property type="project" value="UniProtKB-EC"/>
</dbReference>
<evidence type="ECO:0000256" key="3">
    <source>
        <dbReference type="ARBA" id="ARBA00010324"/>
    </source>
</evidence>
<evidence type="ECO:0000256" key="12">
    <source>
        <dbReference type="SAM" id="MobiDB-lite"/>
    </source>
</evidence>
<proteinExistence type="inferred from homology"/>
<evidence type="ECO:0000256" key="6">
    <source>
        <dbReference type="ARBA" id="ARBA00013709"/>
    </source>
</evidence>
<comment type="similarity">
    <text evidence="3">Belongs to the aTrm56 family.</text>
</comment>
<comment type="subunit">
    <text evidence="4">Homodimer.</text>
</comment>
<keyword evidence="7" id="KW-0963">Cytoplasm</keyword>
<dbReference type="PANTHER" id="PTHR42197">
    <property type="entry name" value="TRNA (CYTIDINE(56)-2'-O)-METHYLTRANSFERASE"/>
    <property type="match status" value="1"/>
</dbReference>
<evidence type="ECO:0000313" key="14">
    <source>
        <dbReference type="EMBL" id="EQD28145.1"/>
    </source>
</evidence>
<gene>
    <name evidence="14" type="ORF">B1B_18973</name>
</gene>
<dbReference type="EMBL" id="AUZY01012735">
    <property type="protein sequence ID" value="EQD28145.1"/>
    <property type="molecule type" value="Genomic_DNA"/>
</dbReference>
<evidence type="ECO:0000256" key="11">
    <source>
        <dbReference type="ARBA" id="ARBA00047792"/>
    </source>
</evidence>
<keyword evidence="14" id="KW-0489">Methyltransferase</keyword>
<evidence type="ECO:0000256" key="2">
    <source>
        <dbReference type="ARBA" id="ARBA00004496"/>
    </source>
</evidence>
<comment type="subcellular location">
    <subcellularLocation>
        <location evidence="2">Cytoplasm</location>
    </subcellularLocation>
</comment>
<keyword evidence="8" id="KW-0808">Transferase</keyword>
<evidence type="ECO:0000256" key="9">
    <source>
        <dbReference type="ARBA" id="ARBA00022694"/>
    </source>
</evidence>
<comment type="caution">
    <text evidence="14">The sequence shown here is derived from an EMBL/GenBank/DDBJ whole genome shotgun (WGS) entry which is preliminary data.</text>
</comment>
<evidence type="ECO:0000259" key="13">
    <source>
        <dbReference type="Pfam" id="PF00288"/>
    </source>
</evidence>
<dbReference type="Pfam" id="PF00288">
    <property type="entry name" value="GHMP_kinases_N"/>
    <property type="match status" value="1"/>
</dbReference>
<evidence type="ECO:0000256" key="8">
    <source>
        <dbReference type="ARBA" id="ARBA00022679"/>
    </source>
</evidence>
<protein>
    <recommendedName>
        <fullName evidence="6">tRNA (cytidine(56)-2'-O)-methyltransferase</fullName>
        <ecNumber evidence="5">2.1.1.206</ecNumber>
    </recommendedName>
    <alternativeName>
        <fullName evidence="10">tRNA ribose 2'-O-methyltransferase aTrm56</fullName>
    </alternativeName>
</protein>
<reference evidence="14" key="1">
    <citation type="submission" date="2013-08" db="EMBL/GenBank/DDBJ databases">
        <authorList>
            <person name="Mendez C."/>
            <person name="Richter M."/>
            <person name="Ferrer M."/>
            <person name="Sanchez J."/>
        </authorList>
    </citation>
    <scope>NUCLEOTIDE SEQUENCE</scope>
</reference>
<reference evidence="14" key="2">
    <citation type="journal article" date="2014" name="ISME J.">
        <title>Microbial stratification in low pH oxic and suboxic macroscopic growths along an acid mine drainage.</title>
        <authorList>
            <person name="Mendez-Garcia C."/>
            <person name="Mesa V."/>
            <person name="Sprenger R.R."/>
            <person name="Richter M."/>
            <person name="Diez M.S."/>
            <person name="Solano J."/>
            <person name="Bargiela R."/>
            <person name="Golyshina O.V."/>
            <person name="Manteca A."/>
            <person name="Ramos J.L."/>
            <person name="Gallego J.R."/>
            <person name="Llorente I."/>
            <person name="Martins Dos Santos V.A."/>
            <person name="Jensen O.N."/>
            <person name="Pelaez A.I."/>
            <person name="Sanchez J."/>
            <person name="Ferrer M."/>
        </authorList>
    </citation>
    <scope>NUCLEOTIDE SEQUENCE</scope>
</reference>
<evidence type="ECO:0000256" key="1">
    <source>
        <dbReference type="ARBA" id="ARBA00003959"/>
    </source>
</evidence>
<dbReference type="GO" id="GO:0002128">
    <property type="term" value="P:tRNA nucleoside ribose methylation"/>
    <property type="evidence" value="ECO:0007669"/>
    <property type="project" value="InterPro"/>
</dbReference>
<dbReference type="InterPro" id="IPR014721">
    <property type="entry name" value="Ribsml_uS5_D2-typ_fold_subgr"/>
</dbReference>
<accession>T0ZES8</accession>
<dbReference type="SUPFAM" id="SSF75217">
    <property type="entry name" value="alpha/beta knot"/>
    <property type="match status" value="1"/>
</dbReference>
<evidence type="ECO:0000256" key="4">
    <source>
        <dbReference type="ARBA" id="ARBA00011738"/>
    </source>
</evidence>
<organism evidence="14">
    <name type="scientific">mine drainage metagenome</name>
    <dbReference type="NCBI Taxonomy" id="410659"/>
    <lineage>
        <taxon>unclassified sequences</taxon>
        <taxon>metagenomes</taxon>
        <taxon>ecological metagenomes</taxon>
    </lineage>
</organism>
<dbReference type="AlphaFoldDB" id="T0ZES8"/>
<dbReference type="SUPFAM" id="SSF54211">
    <property type="entry name" value="Ribosomal protein S5 domain 2-like"/>
    <property type="match status" value="1"/>
</dbReference>
<dbReference type="Gene3D" id="3.40.1280.10">
    <property type="match status" value="1"/>
</dbReference>
<dbReference type="PANTHER" id="PTHR42197:SF1">
    <property type="entry name" value="TRNA (CYTIDINE(56)-2'-O)-METHYLTRANSFERASE"/>
    <property type="match status" value="1"/>
</dbReference>
<feature type="domain" description="GHMP kinase N-terminal" evidence="13">
    <location>
        <begin position="235"/>
        <end position="289"/>
    </location>
</feature>
<feature type="region of interest" description="Disordered" evidence="12">
    <location>
        <begin position="140"/>
        <end position="162"/>
    </location>
</feature>
<dbReference type="InterPro" id="IPR029028">
    <property type="entry name" value="Alpha/beta_knot_MTases"/>
</dbReference>
<dbReference type="GO" id="GO:0005737">
    <property type="term" value="C:cytoplasm"/>
    <property type="evidence" value="ECO:0007669"/>
    <property type="project" value="UniProtKB-SubCell"/>
</dbReference>
<comment type="catalytic activity">
    <reaction evidence="11">
        <text>cytidine(56) in tRNA + S-adenosyl-L-methionine = 2'-O-methylcytidine(56) in tRNA + S-adenosyl-L-homocysteine + H(+)</text>
        <dbReference type="Rhea" id="RHEA:42968"/>
        <dbReference type="Rhea" id="RHEA-COMP:10308"/>
        <dbReference type="Rhea" id="RHEA-COMP:10309"/>
        <dbReference type="ChEBI" id="CHEBI:15378"/>
        <dbReference type="ChEBI" id="CHEBI:57856"/>
        <dbReference type="ChEBI" id="CHEBI:59789"/>
        <dbReference type="ChEBI" id="CHEBI:74495"/>
        <dbReference type="ChEBI" id="CHEBI:82748"/>
        <dbReference type="EC" id="2.1.1.206"/>
    </reaction>
</comment>
<evidence type="ECO:0000256" key="10">
    <source>
        <dbReference type="ARBA" id="ARBA00029826"/>
    </source>
</evidence>
<dbReference type="Pfam" id="PF01994">
    <property type="entry name" value="Trm56"/>
    <property type="match status" value="1"/>
</dbReference>
<dbReference type="InterPro" id="IPR006204">
    <property type="entry name" value="GHMP_kinase_N_dom"/>
</dbReference>
<dbReference type="Gene3D" id="3.30.230.10">
    <property type="match status" value="1"/>
</dbReference>
<dbReference type="InterPro" id="IPR002845">
    <property type="entry name" value="tRNA_mtfrase_aTrm56"/>
</dbReference>
<evidence type="ECO:0000256" key="5">
    <source>
        <dbReference type="ARBA" id="ARBA00012624"/>
    </source>
</evidence>
<dbReference type="InterPro" id="IPR020568">
    <property type="entry name" value="Ribosomal_Su5_D2-typ_SF"/>
</dbReference>
<sequence>MALSARALGAERMYLHPPDPDLTERIHALTHRWGGDFEVEGIDDWRRLLREFDGTVVHLTMYGLPLERIAPRIRSQPRLLLVVGGAKVPFELYERARYNVAVGAQPHSEVAALALTLDRLIGPVSRRQFTGGTVRIRPSARGKRVVEKEAPPSIDPEPIGGPIPGSTLPVVARAPGKCILFGEHGVVRGTPELLFALDLETQVVIQAAARTELNGDPDAATAPGYFRTAFEEMWALGPPLGVRTTSRVPRRSGLGSSAAFVAALAAGLGSASGGIDRPTLARRSFAIEQRT</sequence>
<name>T0ZES8_9ZZZZ</name>
<dbReference type="InterPro" id="IPR029026">
    <property type="entry name" value="tRNA_m1G_MTases_N"/>
</dbReference>